<reference evidence="2 3" key="1">
    <citation type="journal article" date="2014" name="Genome Announc.">
        <title>Genome Sequence of Bacillus simplex Strain P558, Isolated from a Human Fecal Sample.</title>
        <authorList>
            <person name="Croce O."/>
            <person name="Hugon P."/>
            <person name="Lagier J.C."/>
            <person name="Bibi F."/>
            <person name="Robert C."/>
            <person name="Azhar E.I."/>
            <person name="Raoult D."/>
            <person name="Fournier P.E."/>
        </authorList>
    </citation>
    <scope>NUCLEOTIDE SEQUENCE [LARGE SCALE GENOMIC DNA]</scope>
    <source>
        <strain evidence="2 3">P558</strain>
    </source>
</reference>
<dbReference type="Proteomes" id="UP000182110">
    <property type="component" value="Unassembled WGS sequence"/>
</dbReference>
<organism evidence="2 3">
    <name type="scientific">Peribacillus simplex</name>
    <dbReference type="NCBI Taxonomy" id="1478"/>
    <lineage>
        <taxon>Bacteria</taxon>
        <taxon>Bacillati</taxon>
        <taxon>Bacillota</taxon>
        <taxon>Bacilli</taxon>
        <taxon>Bacillales</taxon>
        <taxon>Bacillaceae</taxon>
        <taxon>Peribacillus</taxon>
    </lineage>
</organism>
<protein>
    <submittedName>
        <fullName evidence="2">Uncharacterized protein</fullName>
    </submittedName>
</protein>
<name>A0AAN2PLJ1_9BACI</name>
<evidence type="ECO:0000313" key="2">
    <source>
        <dbReference type="EMBL" id="CEG34356.1"/>
    </source>
</evidence>
<keyword evidence="3" id="KW-1185">Reference proteome</keyword>
<feature type="region of interest" description="Disordered" evidence="1">
    <location>
        <begin position="1"/>
        <end position="21"/>
    </location>
</feature>
<proteinExistence type="predicted"/>
<accession>A0AAN2PLJ1</accession>
<comment type="caution">
    <text evidence="2">The sequence shown here is derived from an EMBL/GenBank/DDBJ whole genome shotgun (WGS) entry which is preliminary data.</text>
</comment>
<evidence type="ECO:0000313" key="3">
    <source>
        <dbReference type="Proteomes" id="UP000182110"/>
    </source>
</evidence>
<evidence type="ECO:0000256" key="1">
    <source>
        <dbReference type="SAM" id="MobiDB-lite"/>
    </source>
</evidence>
<feature type="compositionally biased region" description="Polar residues" evidence="1">
    <location>
        <begin position="8"/>
        <end position="20"/>
    </location>
</feature>
<dbReference type="EMBL" id="CCXW01000001">
    <property type="protein sequence ID" value="CEG34356.1"/>
    <property type="molecule type" value="Genomic_DNA"/>
</dbReference>
<gene>
    <name evidence="2" type="ORF">BN1180_04555</name>
</gene>
<sequence length="40" mass="4818">MEWLKPSEANNQFENNTDSFSDFKIREFTPNPISKKNIHY</sequence>
<dbReference type="RefSeq" id="WP_260089093.1">
    <property type="nucleotide sequence ID" value="NZ_CCXW01000001.1"/>
</dbReference>
<dbReference type="AlphaFoldDB" id="A0AAN2PLJ1"/>